<dbReference type="Pfam" id="PF02811">
    <property type="entry name" value="PHP"/>
    <property type="match status" value="1"/>
</dbReference>
<evidence type="ECO:0000259" key="9">
    <source>
        <dbReference type="Pfam" id="PF02811"/>
    </source>
</evidence>
<evidence type="ECO:0000256" key="7">
    <source>
        <dbReference type="ARBA" id="ARBA00049158"/>
    </source>
</evidence>
<evidence type="ECO:0000313" key="11">
    <source>
        <dbReference type="Proteomes" id="UP000261032"/>
    </source>
</evidence>
<feature type="domain" description="PHP" evidence="9">
    <location>
        <begin position="8"/>
        <end position="185"/>
    </location>
</feature>
<dbReference type="InterPro" id="IPR010140">
    <property type="entry name" value="Histidinol_P_phosphatase_HisJ"/>
</dbReference>
<dbReference type="PANTHER" id="PTHR21039">
    <property type="entry name" value="HISTIDINOL PHOSPHATASE-RELATED"/>
    <property type="match status" value="1"/>
</dbReference>
<name>A0A3E3EFG7_9FIRM</name>
<comment type="pathway">
    <text evidence="1 8">Amino-acid biosynthesis; L-histidine biosynthesis; L-histidine from 5-phospho-alpha-D-ribose 1-diphosphate: step 8/9.</text>
</comment>
<keyword evidence="5 8" id="KW-0378">Hydrolase</keyword>
<evidence type="ECO:0000256" key="1">
    <source>
        <dbReference type="ARBA" id="ARBA00004970"/>
    </source>
</evidence>
<evidence type="ECO:0000256" key="6">
    <source>
        <dbReference type="ARBA" id="ARBA00023102"/>
    </source>
</evidence>
<sequence>MKQQKWNIHTHTTRCGHATGLDIQYIQSAIEAGFTMLGFSEHLPYPEIRISGARMFYEQKDEYIATIRKLKQDYQDKIDIKVGYEVEYLKDHFNDLMNLKKECDYMILGQHFKYLIYDYDSYCSDEDVYVYAQQIEEALSKNFITYLAHPDYFMMGRRSFSNACVDAAHRIAKASIRYDTPLEINLNGFGYGKKQYYINNELKACYPYPFREFWEIIAMYGCKVTFGYDAHSPLTLLERKRECWALDILSDLPLNFIDHIELK</sequence>
<keyword evidence="6 8" id="KW-0368">Histidine biosynthesis</keyword>
<dbReference type="CDD" id="cd12110">
    <property type="entry name" value="PHP_HisPPase_Hisj_like"/>
    <property type="match status" value="1"/>
</dbReference>
<dbReference type="EC" id="3.1.3.15" evidence="3 8"/>
<evidence type="ECO:0000256" key="5">
    <source>
        <dbReference type="ARBA" id="ARBA00022801"/>
    </source>
</evidence>
<evidence type="ECO:0000313" key="10">
    <source>
        <dbReference type="EMBL" id="RGD86040.1"/>
    </source>
</evidence>
<dbReference type="InterPro" id="IPR004013">
    <property type="entry name" value="PHP_dom"/>
</dbReference>
<proteinExistence type="inferred from homology"/>
<evidence type="ECO:0000256" key="3">
    <source>
        <dbReference type="ARBA" id="ARBA00013085"/>
    </source>
</evidence>
<dbReference type="GO" id="GO:0005737">
    <property type="term" value="C:cytoplasm"/>
    <property type="evidence" value="ECO:0007669"/>
    <property type="project" value="TreeGrafter"/>
</dbReference>
<keyword evidence="4 8" id="KW-0028">Amino-acid biosynthesis</keyword>
<protein>
    <recommendedName>
        <fullName evidence="3 8">Histidinol-phosphatase</fullName>
        <shortName evidence="8">HolPase</shortName>
        <ecNumber evidence="3 8">3.1.3.15</ecNumber>
    </recommendedName>
</protein>
<organism evidence="10 11">
    <name type="scientific">Thomasclavelia ramosa</name>
    <dbReference type="NCBI Taxonomy" id="1547"/>
    <lineage>
        <taxon>Bacteria</taxon>
        <taxon>Bacillati</taxon>
        <taxon>Bacillota</taxon>
        <taxon>Erysipelotrichia</taxon>
        <taxon>Erysipelotrichales</taxon>
        <taxon>Coprobacillaceae</taxon>
        <taxon>Thomasclavelia</taxon>
    </lineage>
</organism>
<dbReference type="InterPro" id="IPR016195">
    <property type="entry name" value="Pol/histidinol_Pase-like"/>
</dbReference>
<dbReference type="UniPathway" id="UPA00031">
    <property type="reaction ID" value="UER00013"/>
</dbReference>
<dbReference type="GO" id="GO:0004401">
    <property type="term" value="F:histidinol-phosphatase activity"/>
    <property type="evidence" value="ECO:0007669"/>
    <property type="project" value="UniProtKB-UniRule"/>
</dbReference>
<evidence type="ECO:0000256" key="4">
    <source>
        <dbReference type="ARBA" id="ARBA00022605"/>
    </source>
</evidence>
<gene>
    <name evidence="10" type="ORF">DXB93_07695</name>
</gene>
<evidence type="ECO:0000256" key="2">
    <source>
        <dbReference type="ARBA" id="ARBA00009152"/>
    </source>
</evidence>
<reference evidence="10 11" key="1">
    <citation type="submission" date="2018-08" db="EMBL/GenBank/DDBJ databases">
        <title>A genome reference for cultivated species of the human gut microbiota.</title>
        <authorList>
            <person name="Zou Y."/>
            <person name="Xue W."/>
            <person name="Luo G."/>
        </authorList>
    </citation>
    <scope>NUCLEOTIDE SEQUENCE [LARGE SCALE GENOMIC DNA]</scope>
    <source>
        <strain evidence="10 11">OM06-4</strain>
    </source>
</reference>
<dbReference type="Gene3D" id="3.20.20.140">
    <property type="entry name" value="Metal-dependent hydrolases"/>
    <property type="match status" value="1"/>
</dbReference>
<dbReference type="AlphaFoldDB" id="A0A3E3EFG7"/>
<dbReference type="PANTHER" id="PTHR21039:SF0">
    <property type="entry name" value="HISTIDINOL-PHOSPHATASE"/>
    <property type="match status" value="1"/>
</dbReference>
<comment type="similarity">
    <text evidence="2 8">Belongs to the PHP hydrolase family. HisK subfamily.</text>
</comment>
<comment type="caution">
    <text evidence="10">The sequence shown here is derived from an EMBL/GenBank/DDBJ whole genome shotgun (WGS) entry which is preliminary data.</text>
</comment>
<dbReference type="SUPFAM" id="SSF89550">
    <property type="entry name" value="PHP domain-like"/>
    <property type="match status" value="1"/>
</dbReference>
<dbReference type="GO" id="GO:0000105">
    <property type="term" value="P:L-histidine biosynthetic process"/>
    <property type="evidence" value="ECO:0007669"/>
    <property type="project" value="UniProtKB-UniRule"/>
</dbReference>
<accession>A0A3E3EFG7</accession>
<dbReference type="Proteomes" id="UP000261032">
    <property type="component" value="Unassembled WGS sequence"/>
</dbReference>
<dbReference type="RefSeq" id="WP_117581192.1">
    <property type="nucleotide sequence ID" value="NZ_QUSL01000009.1"/>
</dbReference>
<dbReference type="EMBL" id="QUSL01000009">
    <property type="protein sequence ID" value="RGD86040.1"/>
    <property type="molecule type" value="Genomic_DNA"/>
</dbReference>
<evidence type="ECO:0000256" key="8">
    <source>
        <dbReference type="RuleBase" id="RU366003"/>
    </source>
</evidence>
<comment type="catalytic activity">
    <reaction evidence="7 8">
        <text>L-histidinol phosphate + H2O = L-histidinol + phosphate</text>
        <dbReference type="Rhea" id="RHEA:14465"/>
        <dbReference type="ChEBI" id="CHEBI:15377"/>
        <dbReference type="ChEBI" id="CHEBI:43474"/>
        <dbReference type="ChEBI" id="CHEBI:57699"/>
        <dbReference type="ChEBI" id="CHEBI:57980"/>
        <dbReference type="EC" id="3.1.3.15"/>
    </reaction>
</comment>